<dbReference type="PANTHER" id="PTHR43612">
    <property type="entry name" value="TRIFUNCTIONAL ENZYME SUBUNIT ALPHA"/>
    <property type="match status" value="1"/>
</dbReference>
<dbReference type="SUPFAM" id="SSF52096">
    <property type="entry name" value="ClpP/crotonase"/>
    <property type="match status" value="1"/>
</dbReference>
<dbReference type="InterPro" id="IPR029045">
    <property type="entry name" value="ClpP/crotonase-like_dom_sf"/>
</dbReference>
<dbReference type="Proteomes" id="UP000765845">
    <property type="component" value="Unassembled WGS sequence"/>
</dbReference>
<keyword evidence="2" id="KW-1185">Reference proteome</keyword>
<dbReference type="InterPro" id="IPR001753">
    <property type="entry name" value="Enoyl-CoA_hydra/iso"/>
</dbReference>
<dbReference type="CDD" id="cd06558">
    <property type="entry name" value="crotonase-like"/>
    <property type="match status" value="1"/>
</dbReference>
<dbReference type="PANTHER" id="PTHR43612:SF3">
    <property type="entry name" value="TRIFUNCTIONAL ENZYME SUBUNIT ALPHA, MITOCHONDRIAL"/>
    <property type="match status" value="1"/>
</dbReference>
<organism evidence="1 2">
    <name type="scientific">Spongiibacter thalassae</name>
    <dbReference type="NCBI Taxonomy" id="2721624"/>
    <lineage>
        <taxon>Bacteria</taxon>
        <taxon>Pseudomonadati</taxon>
        <taxon>Pseudomonadota</taxon>
        <taxon>Gammaproteobacteria</taxon>
        <taxon>Cellvibrionales</taxon>
        <taxon>Spongiibacteraceae</taxon>
        <taxon>Spongiibacter</taxon>
    </lineage>
</organism>
<reference evidence="1 2" key="1">
    <citation type="submission" date="2020-04" db="EMBL/GenBank/DDBJ databases">
        <authorList>
            <person name="Yoon J."/>
        </authorList>
    </citation>
    <scope>NUCLEOTIDE SEQUENCE [LARGE SCALE GENOMIC DNA]</scope>
    <source>
        <strain evidence="1 2">KMU-166</strain>
    </source>
</reference>
<sequence length="577" mass="60960">MKNITVTNDAQGLMLATLDMPDRPFNVFSEDMMADLAELIDSVNDAFAKGNAPTGLVITSGKGSFVAGADLGMIQDFGAMRFHASWQEMRDRYSYLGKLFRRLERLPVPVVAAVNGLALGGGLELAMACHGRVCADARHVQLGLPEILLGLLPGAGGTQRLPRYVGLESGTRMLLDGKPVSPAAALELGLVDRVAAPDQLIEQAKALALTLAPGALWDRPDFNMPAASPDPTDDEFARWACEQAGISAGELALYPAVSAIINCIKGGYGKDIDSACDVEWDVFVDLMSDPVSSNMVTTCFLAKTAATKQSLADLPTVEPVSSFALGEGLDLGERPFRRLSQLPPGEAQFILAAAGREPGVADLRVVSALECNTEGGTAEPVLRLVQPFEQSEVLELAASGSDEADARALAVLENSGKTIVLTRTENSVNGVLAKALRDASAGSGASPEQFFAQCAALGLDRLHSLTLDHPEGATGGVEPDKEAAYRLLLNLSLAVAEWLSNEPSVELTPGAKGVDALLAGVDLLAVYGVGFPKWTGGPLSCLTMFQRGELNCPGAAELLSRCAWRFKNEWGYHLQAV</sequence>
<dbReference type="Gene3D" id="3.90.226.10">
    <property type="entry name" value="2-enoyl-CoA Hydratase, Chain A, domain 1"/>
    <property type="match status" value="1"/>
</dbReference>
<evidence type="ECO:0008006" key="3">
    <source>
        <dbReference type="Google" id="ProtNLM"/>
    </source>
</evidence>
<evidence type="ECO:0000313" key="1">
    <source>
        <dbReference type="EMBL" id="NKI16112.1"/>
    </source>
</evidence>
<accession>A0ABX1GAC7</accession>
<proteinExistence type="predicted"/>
<dbReference type="EMBL" id="JAAWWK010000001">
    <property type="protein sequence ID" value="NKI16112.1"/>
    <property type="molecule type" value="Genomic_DNA"/>
</dbReference>
<dbReference type="RefSeq" id="WP_168448649.1">
    <property type="nucleotide sequence ID" value="NZ_JAAWWK010000001.1"/>
</dbReference>
<gene>
    <name evidence="1" type="ORF">HCU74_01645</name>
</gene>
<evidence type="ECO:0000313" key="2">
    <source>
        <dbReference type="Proteomes" id="UP000765845"/>
    </source>
</evidence>
<dbReference type="Pfam" id="PF00378">
    <property type="entry name" value="ECH_1"/>
    <property type="match status" value="1"/>
</dbReference>
<name>A0ABX1GAC7_9GAMM</name>
<comment type="caution">
    <text evidence="1">The sequence shown here is derived from an EMBL/GenBank/DDBJ whole genome shotgun (WGS) entry which is preliminary data.</text>
</comment>
<protein>
    <recommendedName>
        <fullName evidence="3">3-hydroxyacyl-CoA dehydrogenase</fullName>
    </recommendedName>
</protein>
<dbReference type="InterPro" id="IPR050136">
    <property type="entry name" value="FA_oxidation_alpha_subunit"/>
</dbReference>